<dbReference type="EMBL" id="MBTG01000024">
    <property type="protein sequence ID" value="OPH53121.1"/>
    <property type="molecule type" value="Genomic_DNA"/>
</dbReference>
<evidence type="ECO:0000313" key="1">
    <source>
        <dbReference type="EMBL" id="OPH53121.1"/>
    </source>
</evidence>
<comment type="caution">
    <text evidence="1">The sequence shown here is derived from an EMBL/GenBank/DDBJ whole genome shotgun (WGS) entry which is preliminary data.</text>
</comment>
<dbReference type="STRING" id="1469647.BC351_32100"/>
<dbReference type="AlphaFoldDB" id="A0A1V4HF00"/>
<proteinExistence type="predicted"/>
<reference evidence="2" key="1">
    <citation type="submission" date="2016-07" db="EMBL/GenBank/DDBJ databases">
        <authorList>
            <person name="Florea S."/>
            <person name="Webb J.S."/>
            <person name="Jaromczyk J."/>
            <person name="Schardl C.L."/>
        </authorList>
    </citation>
    <scope>NUCLEOTIDE SEQUENCE [LARGE SCALE GENOMIC DNA]</scope>
    <source>
        <strain evidence="2">CY1</strain>
    </source>
</reference>
<protein>
    <submittedName>
        <fullName evidence="1">Uncharacterized protein</fullName>
    </submittedName>
</protein>
<name>A0A1V4HF00_9BACL</name>
<dbReference type="Proteomes" id="UP000190626">
    <property type="component" value="Unassembled WGS sequence"/>
</dbReference>
<evidence type="ECO:0000313" key="2">
    <source>
        <dbReference type="Proteomes" id="UP000190626"/>
    </source>
</evidence>
<dbReference type="OrthoDB" id="2110614at2"/>
<gene>
    <name evidence="1" type="ORF">BC351_32100</name>
</gene>
<keyword evidence="2" id="KW-1185">Reference proteome</keyword>
<dbReference type="RefSeq" id="WP_079416002.1">
    <property type="nucleotide sequence ID" value="NZ_MBTG01000024.1"/>
</dbReference>
<sequence length="250" mass="29137">MMANKLKKVLFVIVEGESDGLLFFDELEKVYPKDLLVIKAFRGDIFTQLELQGVGIRDRIRDFFISKIGDLQPKDFLGILHFSDTDGSFVSEDKVFVDLAQKETILYKNDGIYVNTIDQKLSIHHRNQIKKANTNNAKYITHITYKKVQIPYSLFYLSQEVEHVIFDELNVSQNLKIRKMVTFLKKVRETQTINNLLKSHFPPLAEEVTDKYKESWDFIFNADHSLQRCTNAILMYEYIDQLLSPASDLN</sequence>
<accession>A0A1V4HF00</accession>
<organism evidence="1 2">
    <name type="scientific">Paenibacillus ferrarius</name>
    <dbReference type="NCBI Taxonomy" id="1469647"/>
    <lineage>
        <taxon>Bacteria</taxon>
        <taxon>Bacillati</taxon>
        <taxon>Bacillota</taxon>
        <taxon>Bacilli</taxon>
        <taxon>Bacillales</taxon>
        <taxon>Paenibacillaceae</taxon>
        <taxon>Paenibacillus</taxon>
    </lineage>
</organism>